<evidence type="ECO:0000313" key="2">
    <source>
        <dbReference type="EMBL" id="OCA74856.1"/>
    </source>
</evidence>
<sequence length="457" mass="51861">MSNIVFGNYTPAEEEDDGIQEVVIGVFFDGTLNNERNSYLRKEYQKKKAKQPYDKEAADAYPVIQIDADSYENDFSNVARMYHFYDNNSQNSIYVEGIGTENGSRTDDTQGYITGTGSTGVPAKVKIGCRLVADKIKSFATRKKTVNLILDVFGFSRGAAAARHFVHEVTKSRNGKNPARGVLGQRLEYYNIQINKFQIRFVGLYDTVSSYGADFGDDVEDLGLDAIKNSSVKNVVQFGAGHEWRTNFSLTDITSAGEKGKEFIIPGAHADVGGCYESEVFKQDHSPSVTPARVINDPVEYNRIAEAKKQVFIDQGWYIKGQIKTGPHSNKYVNHIYLQGERYIDKRYSYIPLHFMCQMAKEKKSEFNTSSLEFKFQIPQKAGQNGTHLLSYVKSRLQKYIDETKNMSAFERNKVSYKKYLDFENEKKLINYYVHWSATGKMGHGPRKDGRREIING</sequence>
<reference evidence="3" key="1">
    <citation type="submission" date="2016-07" db="EMBL/GenBank/DDBJ databases">
        <authorList>
            <person name="Florea S."/>
            <person name="Webb J.S."/>
            <person name="Jaromczyk J."/>
            <person name="Schardl C.L."/>
        </authorList>
    </citation>
    <scope>NUCLEOTIDE SEQUENCE [LARGE SCALE GENOMIC DNA]</scope>
    <source>
        <strain evidence="3">CC-VM-7</strain>
    </source>
</reference>
<dbReference type="InterPro" id="IPR018712">
    <property type="entry name" value="Tle1-like_cat"/>
</dbReference>
<dbReference type="Pfam" id="PF09994">
    <property type="entry name" value="T6SS_Tle1-like_cat"/>
    <property type="match status" value="1"/>
</dbReference>
<accession>A0A1B8ZTD9</accession>
<dbReference type="Proteomes" id="UP000093432">
    <property type="component" value="Unassembled WGS sequence"/>
</dbReference>
<dbReference type="AlphaFoldDB" id="A0A1B8ZTD9"/>
<feature type="domain" description="T6SS Phospholipase effector Tle1-like catalytic" evidence="1">
    <location>
        <begin position="193"/>
        <end position="279"/>
    </location>
</feature>
<dbReference type="EMBL" id="MAYG01000001">
    <property type="protein sequence ID" value="OCA74856.1"/>
    <property type="molecule type" value="Genomic_DNA"/>
</dbReference>
<protein>
    <recommendedName>
        <fullName evidence="1">T6SS Phospholipase effector Tle1-like catalytic domain-containing protein</fullName>
    </recommendedName>
</protein>
<name>A0A1B8ZTD9_9FLAO</name>
<comment type="caution">
    <text evidence="2">The sequence shown here is derived from an EMBL/GenBank/DDBJ whole genome shotgun (WGS) entry which is preliminary data.</text>
</comment>
<evidence type="ECO:0000313" key="3">
    <source>
        <dbReference type="Proteomes" id="UP000093432"/>
    </source>
</evidence>
<dbReference type="STRING" id="651561.BBI00_11155"/>
<dbReference type="PANTHER" id="PTHR33840:SF1">
    <property type="entry name" value="TLE1 PHOSPHOLIPASE DOMAIN-CONTAINING PROTEIN"/>
    <property type="match status" value="1"/>
</dbReference>
<evidence type="ECO:0000259" key="1">
    <source>
        <dbReference type="Pfam" id="PF09994"/>
    </source>
</evidence>
<dbReference type="OrthoDB" id="4378831at2"/>
<proteinExistence type="predicted"/>
<dbReference type="RefSeq" id="WP_065398840.1">
    <property type="nucleotide sequence ID" value="NZ_MAYG01000001.1"/>
</dbReference>
<dbReference type="PANTHER" id="PTHR33840">
    <property type="match status" value="1"/>
</dbReference>
<gene>
    <name evidence="2" type="ORF">BBI00_11155</name>
</gene>
<organism evidence="2 3">
    <name type="scientific">Chryseobacterium arthrosphaerae</name>
    <dbReference type="NCBI Taxonomy" id="651561"/>
    <lineage>
        <taxon>Bacteria</taxon>
        <taxon>Pseudomonadati</taxon>
        <taxon>Bacteroidota</taxon>
        <taxon>Flavobacteriia</taxon>
        <taxon>Flavobacteriales</taxon>
        <taxon>Weeksellaceae</taxon>
        <taxon>Chryseobacterium group</taxon>
        <taxon>Chryseobacterium</taxon>
    </lineage>
</organism>